<dbReference type="PROSITE" id="PS50921">
    <property type="entry name" value="ANTAR"/>
    <property type="match status" value="1"/>
</dbReference>
<organism evidence="7 8">
    <name type="scientific">Amycolatopsis silviterrae</name>
    <dbReference type="NCBI Taxonomy" id="1656914"/>
    <lineage>
        <taxon>Bacteria</taxon>
        <taxon>Bacillati</taxon>
        <taxon>Actinomycetota</taxon>
        <taxon>Actinomycetes</taxon>
        <taxon>Pseudonocardiales</taxon>
        <taxon>Pseudonocardiaceae</taxon>
        <taxon>Amycolatopsis</taxon>
    </lineage>
</organism>
<evidence type="ECO:0000256" key="2">
    <source>
        <dbReference type="ARBA" id="ARBA00022777"/>
    </source>
</evidence>
<gene>
    <name evidence="7" type="ORF">ACFSVL_09120</name>
</gene>
<evidence type="ECO:0000313" key="8">
    <source>
        <dbReference type="Proteomes" id="UP001597483"/>
    </source>
</evidence>
<reference evidence="8" key="1">
    <citation type="journal article" date="2019" name="Int. J. Syst. Evol. Microbiol.">
        <title>The Global Catalogue of Microorganisms (GCM) 10K type strain sequencing project: providing services to taxonomists for standard genome sequencing and annotation.</title>
        <authorList>
            <consortium name="The Broad Institute Genomics Platform"/>
            <consortium name="The Broad Institute Genome Sequencing Center for Infectious Disease"/>
            <person name="Wu L."/>
            <person name="Ma J."/>
        </authorList>
    </citation>
    <scope>NUCLEOTIDE SEQUENCE [LARGE SCALE GENOMIC DNA]</scope>
    <source>
        <strain evidence="8">CGMCC 4.7641</strain>
    </source>
</reference>
<evidence type="ECO:0000256" key="5">
    <source>
        <dbReference type="SAM" id="MobiDB-lite"/>
    </source>
</evidence>
<dbReference type="EMBL" id="JBHUKS010000005">
    <property type="protein sequence ID" value="MFD2467551.1"/>
    <property type="molecule type" value="Genomic_DNA"/>
</dbReference>
<sequence length="267" mass="28630">MSDGFAGAVTSSSENELLRAFVEMADTLVDEYDVADLLHRLAKYCVTLLGASAAGLLLADQRGGLEVAASSDESSRTLELLQLQTEQGPCRDAYGSGEQVHVEDVTVEKARWPLFAPEAAAAGFRSVHALPLRLRRQVIGTLSLFGRDASALPGSALSVARALADIATIGILHERAVRRGEQLTEQLQHALNSRVVIEQAKGVLAHAGGLEMEVAFDRLRAYSRGHNARLSQVAEAVVRGELPPERILGQPGAKRHPRRGGIHPESP</sequence>
<feature type="domain" description="ANTAR" evidence="6">
    <location>
        <begin position="177"/>
        <end position="238"/>
    </location>
</feature>
<evidence type="ECO:0000313" key="7">
    <source>
        <dbReference type="EMBL" id="MFD2467551.1"/>
    </source>
</evidence>
<dbReference type="SUPFAM" id="SSF52172">
    <property type="entry name" value="CheY-like"/>
    <property type="match status" value="1"/>
</dbReference>
<feature type="region of interest" description="Disordered" evidence="5">
    <location>
        <begin position="244"/>
        <end position="267"/>
    </location>
</feature>
<dbReference type="InterPro" id="IPR011006">
    <property type="entry name" value="CheY-like_superfamily"/>
</dbReference>
<evidence type="ECO:0000256" key="3">
    <source>
        <dbReference type="ARBA" id="ARBA00023015"/>
    </source>
</evidence>
<keyword evidence="2" id="KW-0418">Kinase</keyword>
<dbReference type="SUPFAM" id="SSF55781">
    <property type="entry name" value="GAF domain-like"/>
    <property type="match status" value="1"/>
</dbReference>
<keyword evidence="8" id="KW-1185">Reference proteome</keyword>
<dbReference type="Gene3D" id="1.10.10.10">
    <property type="entry name" value="Winged helix-like DNA-binding domain superfamily/Winged helix DNA-binding domain"/>
    <property type="match status" value="1"/>
</dbReference>
<protein>
    <submittedName>
        <fullName evidence="7">GAF and ANTAR domain-containing protein</fullName>
    </submittedName>
</protein>
<keyword evidence="3" id="KW-0805">Transcription regulation</keyword>
<keyword evidence="4" id="KW-0804">Transcription</keyword>
<comment type="caution">
    <text evidence="7">The sequence shown here is derived from an EMBL/GenBank/DDBJ whole genome shotgun (WGS) entry which is preliminary data.</text>
</comment>
<name>A0ABW5H3A3_9PSEU</name>
<evidence type="ECO:0000256" key="4">
    <source>
        <dbReference type="ARBA" id="ARBA00023163"/>
    </source>
</evidence>
<dbReference type="Pfam" id="PF13185">
    <property type="entry name" value="GAF_2"/>
    <property type="match status" value="1"/>
</dbReference>
<dbReference type="Gene3D" id="3.30.450.40">
    <property type="match status" value="1"/>
</dbReference>
<dbReference type="PIRSF" id="PIRSF036625">
    <property type="entry name" value="GAF_ANTAR"/>
    <property type="match status" value="1"/>
</dbReference>
<proteinExistence type="predicted"/>
<evidence type="ECO:0000259" key="6">
    <source>
        <dbReference type="PROSITE" id="PS50921"/>
    </source>
</evidence>
<dbReference type="InterPro" id="IPR005561">
    <property type="entry name" value="ANTAR"/>
</dbReference>
<keyword evidence="1" id="KW-0808">Transferase</keyword>
<dbReference type="Proteomes" id="UP001597483">
    <property type="component" value="Unassembled WGS sequence"/>
</dbReference>
<dbReference type="InterPro" id="IPR012074">
    <property type="entry name" value="GAF_ANTAR"/>
</dbReference>
<evidence type="ECO:0000256" key="1">
    <source>
        <dbReference type="ARBA" id="ARBA00022679"/>
    </source>
</evidence>
<dbReference type="SMART" id="SM00065">
    <property type="entry name" value="GAF"/>
    <property type="match status" value="1"/>
</dbReference>
<dbReference type="Pfam" id="PF03861">
    <property type="entry name" value="ANTAR"/>
    <property type="match status" value="1"/>
</dbReference>
<accession>A0ABW5H3A3</accession>
<dbReference type="RefSeq" id="WP_378302368.1">
    <property type="nucleotide sequence ID" value="NZ_JBHUKS010000005.1"/>
</dbReference>
<dbReference type="SMART" id="SM01012">
    <property type="entry name" value="ANTAR"/>
    <property type="match status" value="1"/>
</dbReference>
<dbReference type="InterPro" id="IPR036388">
    <property type="entry name" value="WH-like_DNA-bd_sf"/>
</dbReference>
<dbReference type="InterPro" id="IPR003018">
    <property type="entry name" value="GAF"/>
</dbReference>
<dbReference type="InterPro" id="IPR029016">
    <property type="entry name" value="GAF-like_dom_sf"/>
</dbReference>